<feature type="active site" description="Proton donor" evidence="8">
    <location>
        <position position="49"/>
    </location>
</feature>
<dbReference type="PANTHER" id="PTHR11079:SF202">
    <property type="entry name" value="TRNA-SPECIFIC ADENOSINE DEAMINASE"/>
    <property type="match status" value="1"/>
</dbReference>
<dbReference type="EC" id="3.5.4.33" evidence="8"/>
<feature type="binding site" evidence="8">
    <location>
        <position position="77"/>
    </location>
    <ligand>
        <name>Zn(2+)</name>
        <dbReference type="ChEBI" id="CHEBI:29105"/>
        <note>catalytic</note>
    </ligand>
</feature>
<dbReference type="AlphaFoldDB" id="A0A4P6EUV9"/>
<comment type="cofactor">
    <cofactor evidence="8">
        <name>Zn(2+)</name>
        <dbReference type="ChEBI" id="CHEBI:29105"/>
    </cofactor>
    <text evidence="8">Binds 1 zinc ion per subunit.</text>
</comment>
<dbReference type="NCBIfam" id="NF008113">
    <property type="entry name" value="PRK10860.1"/>
    <property type="match status" value="1"/>
</dbReference>
<dbReference type="GO" id="GO:0052717">
    <property type="term" value="F:tRNA-specific adenosine-34 deaminase activity"/>
    <property type="evidence" value="ECO:0007669"/>
    <property type="project" value="UniProtKB-UniRule"/>
</dbReference>
<evidence type="ECO:0000256" key="7">
    <source>
        <dbReference type="ARBA" id="ARBA00048045"/>
    </source>
</evidence>
<dbReference type="Pfam" id="PF00383">
    <property type="entry name" value="dCMP_cyt_deam_1"/>
    <property type="match status" value="1"/>
</dbReference>
<evidence type="ECO:0000313" key="10">
    <source>
        <dbReference type="EMBL" id="QAY61818.1"/>
    </source>
</evidence>
<dbReference type="PROSITE" id="PS00903">
    <property type="entry name" value="CYT_DCMP_DEAMINASES_1"/>
    <property type="match status" value="1"/>
</dbReference>
<evidence type="ECO:0000256" key="6">
    <source>
        <dbReference type="ARBA" id="ARBA00022833"/>
    </source>
</evidence>
<gene>
    <name evidence="8" type="primary">tadA</name>
    <name evidence="10" type="ORF">ET475_10560</name>
</gene>
<dbReference type="InterPro" id="IPR002125">
    <property type="entry name" value="CMP_dCMP_dom"/>
</dbReference>
<comment type="catalytic activity">
    <reaction evidence="7 8">
        <text>adenosine(34) in tRNA + H2O + H(+) = inosine(34) in tRNA + NH4(+)</text>
        <dbReference type="Rhea" id="RHEA:43168"/>
        <dbReference type="Rhea" id="RHEA-COMP:10373"/>
        <dbReference type="Rhea" id="RHEA-COMP:10374"/>
        <dbReference type="ChEBI" id="CHEBI:15377"/>
        <dbReference type="ChEBI" id="CHEBI:15378"/>
        <dbReference type="ChEBI" id="CHEBI:28938"/>
        <dbReference type="ChEBI" id="CHEBI:74411"/>
        <dbReference type="ChEBI" id="CHEBI:82852"/>
        <dbReference type="EC" id="3.5.4.33"/>
    </reaction>
</comment>
<dbReference type="GO" id="GO:0008270">
    <property type="term" value="F:zinc ion binding"/>
    <property type="evidence" value="ECO:0007669"/>
    <property type="project" value="UniProtKB-UniRule"/>
</dbReference>
<evidence type="ECO:0000313" key="11">
    <source>
        <dbReference type="Proteomes" id="UP000293995"/>
    </source>
</evidence>
<evidence type="ECO:0000256" key="4">
    <source>
        <dbReference type="ARBA" id="ARBA00022723"/>
    </source>
</evidence>
<sequence>MDRALALAAAAGAAGDVPVGAVVTDSAGRVIAEGRNEREETGDPTAHAEVMALRQAAASLGSWNLEDHTLVVTLEPCLMCAGAILQARIGRVVFGAWDDKAGAAGSVYDVLRDRRLPYRAEVVGGVREAESSALLRAFFDARR</sequence>
<dbReference type="HAMAP" id="MF_00972">
    <property type="entry name" value="tRNA_aden_deaminase"/>
    <property type="match status" value="1"/>
</dbReference>
<evidence type="ECO:0000256" key="8">
    <source>
        <dbReference type="HAMAP-Rule" id="MF_00972"/>
    </source>
</evidence>
<dbReference type="Gene3D" id="3.40.140.10">
    <property type="entry name" value="Cytidine Deaminase, domain 2"/>
    <property type="match status" value="1"/>
</dbReference>
<reference evidence="10 11" key="1">
    <citation type="submission" date="2019-01" db="EMBL/GenBank/DDBJ databases">
        <title>Genome sequencing of strain DFW100M-13.</title>
        <authorList>
            <person name="Heo J."/>
            <person name="Kim S.-J."/>
            <person name="Kim J.-S."/>
            <person name="Hong S.-B."/>
            <person name="Kwon S.-W."/>
        </authorList>
    </citation>
    <scope>NUCLEOTIDE SEQUENCE [LARGE SCALE GENOMIC DNA]</scope>
    <source>
        <strain evidence="10 11">DFW100M-13</strain>
    </source>
</reference>
<dbReference type="KEGG" id="mprt:ET475_10560"/>
<comment type="similarity">
    <text evidence="1">Belongs to the cytidine and deoxycytidylate deaminase family. ADAT2 subfamily.</text>
</comment>
<evidence type="ECO:0000256" key="3">
    <source>
        <dbReference type="ARBA" id="ARBA00022694"/>
    </source>
</evidence>
<comment type="subunit">
    <text evidence="2 8">Homodimer.</text>
</comment>
<evidence type="ECO:0000256" key="2">
    <source>
        <dbReference type="ARBA" id="ARBA00011738"/>
    </source>
</evidence>
<protein>
    <recommendedName>
        <fullName evidence="8">tRNA-specific adenosine deaminase</fullName>
        <ecNumber evidence="8">3.5.4.33</ecNumber>
    </recommendedName>
</protein>
<dbReference type="CDD" id="cd01285">
    <property type="entry name" value="nucleoside_deaminase"/>
    <property type="match status" value="1"/>
</dbReference>
<dbReference type="Proteomes" id="UP000293995">
    <property type="component" value="Chromosome"/>
</dbReference>
<keyword evidence="11" id="KW-1185">Reference proteome</keyword>
<dbReference type="PROSITE" id="PS51747">
    <property type="entry name" value="CYT_DCMP_DEAMINASES_2"/>
    <property type="match status" value="1"/>
</dbReference>
<dbReference type="EMBL" id="CP035494">
    <property type="protein sequence ID" value="QAY61818.1"/>
    <property type="molecule type" value="Genomic_DNA"/>
</dbReference>
<comment type="function">
    <text evidence="8">Catalyzes the deamination of adenosine to inosine at the wobble position 34 of tRNA(Arg2).</text>
</comment>
<accession>A0A4P6EUV9</accession>
<evidence type="ECO:0000256" key="5">
    <source>
        <dbReference type="ARBA" id="ARBA00022801"/>
    </source>
</evidence>
<dbReference type="InterPro" id="IPR028883">
    <property type="entry name" value="tRNA_aden_deaminase"/>
</dbReference>
<keyword evidence="6 8" id="KW-0862">Zinc</keyword>
<evidence type="ECO:0000259" key="9">
    <source>
        <dbReference type="PROSITE" id="PS51747"/>
    </source>
</evidence>
<organism evidence="10 11">
    <name type="scientific">Microbacterium protaetiae</name>
    <dbReference type="NCBI Taxonomy" id="2509458"/>
    <lineage>
        <taxon>Bacteria</taxon>
        <taxon>Bacillati</taxon>
        <taxon>Actinomycetota</taxon>
        <taxon>Actinomycetes</taxon>
        <taxon>Micrococcales</taxon>
        <taxon>Microbacteriaceae</taxon>
        <taxon>Microbacterium</taxon>
    </lineage>
</organism>
<feature type="binding site" evidence="8">
    <location>
        <position position="47"/>
    </location>
    <ligand>
        <name>Zn(2+)</name>
        <dbReference type="ChEBI" id="CHEBI:29105"/>
        <note>catalytic</note>
    </ligand>
</feature>
<dbReference type="RefSeq" id="WP_129393874.1">
    <property type="nucleotide sequence ID" value="NZ_CP035494.1"/>
</dbReference>
<dbReference type="InterPro" id="IPR016193">
    <property type="entry name" value="Cytidine_deaminase-like"/>
</dbReference>
<dbReference type="GO" id="GO:0002100">
    <property type="term" value="P:tRNA wobble adenosine to inosine editing"/>
    <property type="evidence" value="ECO:0007669"/>
    <property type="project" value="UniProtKB-UniRule"/>
</dbReference>
<keyword evidence="4 8" id="KW-0479">Metal-binding</keyword>
<evidence type="ECO:0000256" key="1">
    <source>
        <dbReference type="ARBA" id="ARBA00010669"/>
    </source>
</evidence>
<dbReference type="OrthoDB" id="9802676at2"/>
<dbReference type="PANTHER" id="PTHR11079">
    <property type="entry name" value="CYTOSINE DEAMINASE FAMILY MEMBER"/>
    <property type="match status" value="1"/>
</dbReference>
<name>A0A4P6EUV9_9MICO</name>
<feature type="binding site" evidence="8">
    <location>
        <position position="80"/>
    </location>
    <ligand>
        <name>Zn(2+)</name>
        <dbReference type="ChEBI" id="CHEBI:29105"/>
        <note>catalytic</note>
    </ligand>
</feature>
<keyword evidence="3 8" id="KW-0819">tRNA processing</keyword>
<feature type="domain" description="CMP/dCMP-type deaminase" evidence="9">
    <location>
        <begin position="1"/>
        <end position="118"/>
    </location>
</feature>
<dbReference type="InterPro" id="IPR016192">
    <property type="entry name" value="APOBEC/CMP_deaminase_Zn-bd"/>
</dbReference>
<keyword evidence="5 8" id="KW-0378">Hydrolase</keyword>
<dbReference type="SUPFAM" id="SSF53927">
    <property type="entry name" value="Cytidine deaminase-like"/>
    <property type="match status" value="1"/>
</dbReference>
<proteinExistence type="inferred from homology"/>